<dbReference type="PANTHER" id="PTHR45709:SF2">
    <property type="entry name" value="LARGE SUBUNIT GTPASE 1 HOMOLOG"/>
    <property type="match status" value="1"/>
</dbReference>
<comment type="caution">
    <text evidence="6">The sequence shown here is derived from an EMBL/GenBank/DDBJ whole genome shotgun (WGS) entry which is preliminary data.</text>
</comment>
<dbReference type="GO" id="GO:0003924">
    <property type="term" value="F:GTPase activity"/>
    <property type="evidence" value="ECO:0007669"/>
    <property type="project" value="InterPro"/>
</dbReference>
<organism evidence="6 7">
    <name type="scientific">Trypanosoma cruzi Dm28c</name>
    <dbReference type="NCBI Taxonomy" id="1416333"/>
    <lineage>
        <taxon>Eukaryota</taxon>
        <taxon>Discoba</taxon>
        <taxon>Euglenozoa</taxon>
        <taxon>Kinetoplastea</taxon>
        <taxon>Metakinetoplastina</taxon>
        <taxon>Trypanosomatida</taxon>
        <taxon>Trypanosomatidae</taxon>
        <taxon>Trypanosoma</taxon>
        <taxon>Schizotrypanum</taxon>
    </lineage>
</organism>
<evidence type="ECO:0000256" key="2">
    <source>
        <dbReference type="ARBA" id="ARBA00022741"/>
    </source>
</evidence>
<gene>
    <name evidence="6" type="ORF">TCDM_07281</name>
</gene>
<evidence type="ECO:0000313" key="6">
    <source>
        <dbReference type="EMBL" id="ESS64595.1"/>
    </source>
</evidence>
<dbReference type="VEuPathDB" id="TriTrypDB:TCDM_07281"/>
<keyword evidence="1" id="KW-0963">Cytoplasm</keyword>
<dbReference type="Proteomes" id="UP000017861">
    <property type="component" value="Unassembled WGS sequence"/>
</dbReference>
<feature type="region of interest" description="Disordered" evidence="5">
    <location>
        <begin position="330"/>
        <end position="357"/>
    </location>
</feature>
<keyword evidence="2" id="KW-0547">Nucleotide-binding</keyword>
<feature type="compositionally biased region" description="Basic residues" evidence="5">
    <location>
        <begin position="339"/>
        <end position="357"/>
    </location>
</feature>
<sequence>MQSLGKSFQRSKKASQRSQREKYRGLLEAERNAAILQEEERQQQQRQKGAPLKSIWETNNLEEFLLIADAREKGYEAERDIRVVVDGTPHVVTNDKVLPMSKESVDWLKLSELLTIPRRPKWEYGMSTEALQAMETSAFFDWRRLLAKMEEEHKVVMTPYEKNLEVWRQLWRVVERADVVLMILDARNPLVFRCADFETYVRSTCNAAGKSKEIIFLLNKSDLLTESQRNEWATYFAERGEPFIFFPPLLPQRQARKRPERRMGAGRQLRRESRTRKRTMATRKKTSFWMLTATKWMTVVFPNFCGTEGRNVGTTKSRCGPRWRWRTLMSSSSSDGQRRRAAAKKSNKRREWRRRRQRTRRHVMRGCRSCRRCIHGPSWTLCSF</sequence>
<evidence type="ECO:0000256" key="1">
    <source>
        <dbReference type="ARBA" id="ARBA00022490"/>
    </source>
</evidence>
<dbReference type="InterPro" id="IPR027417">
    <property type="entry name" value="P-loop_NTPase"/>
</dbReference>
<dbReference type="EMBL" id="AYLP01000085">
    <property type="protein sequence ID" value="ESS64595.1"/>
    <property type="molecule type" value="Genomic_DNA"/>
</dbReference>
<feature type="region of interest" description="Disordered" evidence="5">
    <location>
        <begin position="255"/>
        <end position="278"/>
    </location>
</feature>
<evidence type="ECO:0000256" key="4">
    <source>
        <dbReference type="ARBA" id="ARBA00023134"/>
    </source>
</evidence>
<reference evidence="6 7" key="1">
    <citation type="journal article" date="2014" name="Genome Announc.">
        <title>Trypanosoma cruzi Clone Dm28c Draft Genome Sequence.</title>
        <authorList>
            <person name="Grisard E.C."/>
            <person name="Teixeira S.M."/>
            <person name="de Almeida L.G."/>
            <person name="Stoco P.H."/>
            <person name="Gerber A.L."/>
            <person name="Talavera-Lopez C."/>
            <person name="Lima O.C."/>
            <person name="Andersson B."/>
            <person name="de Vasconcelos A.T."/>
        </authorList>
    </citation>
    <scope>NUCLEOTIDE SEQUENCE [LARGE SCALE GENOMIC DNA]</scope>
    <source>
        <strain evidence="6 7">Dm28c</strain>
    </source>
</reference>
<dbReference type="AlphaFoldDB" id="V5AUY3"/>
<accession>V5AUY3</accession>
<evidence type="ECO:0000256" key="3">
    <source>
        <dbReference type="ARBA" id="ARBA00022801"/>
    </source>
</evidence>
<name>V5AUY3_TRYCR</name>
<protein>
    <recommendedName>
        <fullName evidence="8">GTP-binding protein</fullName>
    </recommendedName>
</protein>
<dbReference type="GO" id="GO:0005829">
    <property type="term" value="C:cytosol"/>
    <property type="evidence" value="ECO:0007669"/>
    <property type="project" value="TreeGrafter"/>
</dbReference>
<proteinExistence type="predicted"/>
<keyword evidence="3" id="KW-0378">Hydrolase</keyword>
<dbReference type="PANTHER" id="PTHR45709">
    <property type="entry name" value="LARGE SUBUNIT GTPASE 1 HOMOLOG-RELATED"/>
    <property type="match status" value="1"/>
</dbReference>
<keyword evidence="4" id="KW-0342">GTP-binding</keyword>
<dbReference type="OrthoDB" id="61815at2759"/>
<dbReference type="Gene3D" id="3.40.50.300">
    <property type="entry name" value="P-loop containing nucleotide triphosphate hydrolases"/>
    <property type="match status" value="1"/>
</dbReference>
<evidence type="ECO:0008006" key="8">
    <source>
        <dbReference type="Google" id="ProtNLM"/>
    </source>
</evidence>
<dbReference type="InterPro" id="IPR043358">
    <property type="entry name" value="GNL1-like"/>
</dbReference>
<evidence type="ECO:0000313" key="7">
    <source>
        <dbReference type="Proteomes" id="UP000017861"/>
    </source>
</evidence>
<dbReference type="SUPFAM" id="SSF52540">
    <property type="entry name" value="P-loop containing nucleoside triphosphate hydrolases"/>
    <property type="match status" value="1"/>
</dbReference>
<evidence type="ECO:0000256" key="5">
    <source>
        <dbReference type="SAM" id="MobiDB-lite"/>
    </source>
</evidence>
<dbReference type="GO" id="GO:0005525">
    <property type="term" value="F:GTP binding"/>
    <property type="evidence" value="ECO:0007669"/>
    <property type="project" value="UniProtKB-KW"/>
</dbReference>
<feature type="region of interest" description="Disordered" evidence="5">
    <location>
        <begin position="1"/>
        <end position="23"/>
    </location>
</feature>